<evidence type="ECO:0000256" key="1">
    <source>
        <dbReference type="ARBA" id="ARBA00023015"/>
    </source>
</evidence>
<dbReference type="PANTHER" id="PTHR33204">
    <property type="entry name" value="TRANSCRIPTIONAL REGULATOR, MARR FAMILY"/>
    <property type="match status" value="1"/>
</dbReference>
<feature type="region of interest" description="Disordered" evidence="4">
    <location>
        <begin position="293"/>
        <end position="313"/>
    </location>
</feature>
<dbReference type="CDD" id="cd03017">
    <property type="entry name" value="PRX_BCP"/>
    <property type="match status" value="1"/>
</dbReference>
<dbReference type="SUPFAM" id="SSF52833">
    <property type="entry name" value="Thioredoxin-like"/>
    <property type="match status" value="1"/>
</dbReference>
<dbReference type="InterPro" id="IPR000866">
    <property type="entry name" value="AhpC/TSA"/>
</dbReference>
<keyword evidence="2" id="KW-0238">DNA-binding</keyword>
<evidence type="ECO:0000256" key="3">
    <source>
        <dbReference type="ARBA" id="ARBA00023163"/>
    </source>
</evidence>
<dbReference type="EMBL" id="PVNG01000004">
    <property type="protein sequence ID" value="PRX67587.1"/>
    <property type="molecule type" value="Genomic_DNA"/>
</dbReference>
<dbReference type="PANTHER" id="PTHR33204:SF18">
    <property type="entry name" value="TRANSCRIPTIONAL REGULATORY PROTEIN"/>
    <property type="match status" value="1"/>
</dbReference>
<name>A0A2T0N5I6_9ACTN</name>
<keyword evidence="7" id="KW-1185">Reference proteome</keyword>
<dbReference type="InterPro" id="IPR002577">
    <property type="entry name" value="HTH_HxlR"/>
</dbReference>
<dbReference type="InterPro" id="IPR036388">
    <property type="entry name" value="WH-like_DNA-bd_sf"/>
</dbReference>
<dbReference type="InterPro" id="IPR036390">
    <property type="entry name" value="WH_DNA-bd_sf"/>
</dbReference>
<dbReference type="Gene3D" id="3.40.30.10">
    <property type="entry name" value="Glutaredoxin"/>
    <property type="match status" value="1"/>
</dbReference>
<dbReference type="GO" id="GO:0003677">
    <property type="term" value="F:DNA binding"/>
    <property type="evidence" value="ECO:0007669"/>
    <property type="project" value="UniProtKB-KW"/>
</dbReference>
<evidence type="ECO:0000256" key="2">
    <source>
        <dbReference type="ARBA" id="ARBA00023125"/>
    </source>
</evidence>
<reference evidence="6 7" key="1">
    <citation type="submission" date="2018-03" db="EMBL/GenBank/DDBJ databases">
        <title>Genomic Encyclopedia of Type Strains, Phase III (KMG-III): the genomes of soil and plant-associated and newly described type strains.</title>
        <authorList>
            <person name="Whitman W."/>
        </authorList>
    </citation>
    <scope>NUCLEOTIDE SEQUENCE [LARGE SCALE GENOMIC DNA]</scope>
    <source>
        <strain evidence="6 7">CGMCC 4.7104</strain>
    </source>
</reference>
<keyword evidence="1" id="KW-0805">Transcription regulation</keyword>
<dbReference type="SUPFAM" id="SSF46785">
    <property type="entry name" value="Winged helix' DNA-binding domain"/>
    <property type="match status" value="1"/>
</dbReference>
<organism evidence="6 7">
    <name type="scientific">Nonomuraea fuscirosea</name>
    <dbReference type="NCBI Taxonomy" id="1291556"/>
    <lineage>
        <taxon>Bacteria</taxon>
        <taxon>Bacillati</taxon>
        <taxon>Actinomycetota</taxon>
        <taxon>Actinomycetes</taxon>
        <taxon>Streptosporangiales</taxon>
        <taxon>Streptosporangiaceae</taxon>
        <taxon>Nonomuraea</taxon>
    </lineage>
</organism>
<keyword evidence="3" id="KW-0804">Transcription</keyword>
<evidence type="ECO:0000259" key="5">
    <source>
        <dbReference type="PROSITE" id="PS51118"/>
    </source>
</evidence>
<dbReference type="PROSITE" id="PS51118">
    <property type="entry name" value="HTH_HXLR"/>
    <property type="match status" value="1"/>
</dbReference>
<evidence type="ECO:0000256" key="4">
    <source>
        <dbReference type="SAM" id="MobiDB-lite"/>
    </source>
</evidence>
<evidence type="ECO:0000313" key="7">
    <source>
        <dbReference type="Proteomes" id="UP000238312"/>
    </source>
</evidence>
<feature type="domain" description="HTH hxlR-type" evidence="5">
    <location>
        <begin position="12"/>
        <end position="109"/>
    </location>
</feature>
<proteinExistence type="predicted"/>
<dbReference type="OrthoDB" id="9792527at2"/>
<dbReference type="Proteomes" id="UP000238312">
    <property type="component" value="Unassembled WGS sequence"/>
</dbReference>
<dbReference type="GO" id="GO:0016209">
    <property type="term" value="F:antioxidant activity"/>
    <property type="evidence" value="ECO:0007669"/>
    <property type="project" value="InterPro"/>
</dbReference>
<sequence length="313" mass="33477">MAREVRELDAVCAIAQAAAVVGEWWSLLIVREVSRGRHRFDDLQAELAISRRVLAERLRHLLDHAVLERRPYQRRPIRYEYHLTDAGRALTPVLIGLQDWADRFVLGDGTLTAVASPTGPEAVRLRALTGTSVPHPLSLPATGGGELDVVAAGAPVTVIFTYPATGAPGLPPEDGPPIPGAAGCTLENRLFRASAADFARAGVALRGVSTQRPDEQQAFADAEDLPFPLLSDVDLTLCAALRLPTFRAGQNLRLKRAVLIADARRTIQHVVYPIADIPSAVEAALRLGAALADAAPGQPPARPGRSAPASRRQ</sequence>
<dbReference type="Pfam" id="PF00578">
    <property type="entry name" value="AhpC-TSA"/>
    <property type="match status" value="1"/>
</dbReference>
<dbReference type="InterPro" id="IPR036249">
    <property type="entry name" value="Thioredoxin-like_sf"/>
</dbReference>
<dbReference type="RefSeq" id="WP_106237772.1">
    <property type="nucleotide sequence ID" value="NZ_JBFAIB010000044.1"/>
</dbReference>
<dbReference type="Pfam" id="PF01638">
    <property type="entry name" value="HxlR"/>
    <property type="match status" value="1"/>
</dbReference>
<evidence type="ECO:0000313" key="6">
    <source>
        <dbReference type="EMBL" id="PRX67587.1"/>
    </source>
</evidence>
<accession>A0A2T0N5I6</accession>
<dbReference type="GO" id="GO:0016491">
    <property type="term" value="F:oxidoreductase activity"/>
    <property type="evidence" value="ECO:0007669"/>
    <property type="project" value="InterPro"/>
</dbReference>
<gene>
    <name evidence="6" type="ORF">B0I32_104344</name>
</gene>
<dbReference type="Gene3D" id="1.10.10.10">
    <property type="entry name" value="Winged helix-like DNA-binding domain superfamily/Winged helix DNA-binding domain"/>
    <property type="match status" value="1"/>
</dbReference>
<feature type="compositionally biased region" description="Low complexity" evidence="4">
    <location>
        <begin position="303"/>
        <end position="313"/>
    </location>
</feature>
<dbReference type="AlphaFoldDB" id="A0A2T0N5I6"/>
<comment type="caution">
    <text evidence="6">The sequence shown here is derived from an EMBL/GenBank/DDBJ whole genome shotgun (WGS) entry which is preliminary data.</text>
</comment>
<protein>
    <submittedName>
        <fullName evidence="6">HxlR family transcriptional regulator</fullName>
    </submittedName>
</protein>